<evidence type="ECO:0000256" key="2">
    <source>
        <dbReference type="ARBA" id="ARBA00022676"/>
    </source>
</evidence>
<dbReference type="RefSeq" id="XP_050940567.1">
    <property type="nucleotide sequence ID" value="XM_051084610.1"/>
</dbReference>
<dbReference type="Pfam" id="PF00201">
    <property type="entry name" value="UDPGT"/>
    <property type="match status" value="1"/>
</dbReference>
<evidence type="ECO:0000313" key="5">
    <source>
        <dbReference type="Proteomes" id="UP001652600"/>
    </source>
</evidence>
<dbReference type="SUPFAM" id="SSF53756">
    <property type="entry name" value="UDP-Glycosyltransferase/glycogen phosphorylase"/>
    <property type="match status" value="1"/>
</dbReference>
<comment type="similarity">
    <text evidence="1">Belongs to the UDP-glycosyltransferase family.</text>
</comment>
<dbReference type="Gene3D" id="3.40.50.2000">
    <property type="entry name" value="Glycogen Phosphorylase B"/>
    <property type="match status" value="2"/>
</dbReference>
<dbReference type="Pfam" id="PF26138">
    <property type="entry name" value="DUF8040"/>
    <property type="match status" value="1"/>
</dbReference>
<dbReference type="InterPro" id="IPR002213">
    <property type="entry name" value="UDP_glucos_trans"/>
</dbReference>
<dbReference type="CDD" id="cd09272">
    <property type="entry name" value="RNase_HI_RT_Ty1"/>
    <property type="match status" value="1"/>
</dbReference>
<evidence type="ECO:0000256" key="3">
    <source>
        <dbReference type="ARBA" id="ARBA00022679"/>
    </source>
</evidence>
<evidence type="ECO:0000313" key="6">
    <source>
        <dbReference type="RefSeq" id="XP_050940567.1"/>
    </source>
</evidence>
<protein>
    <submittedName>
        <fullName evidence="6">UDP-glycosyltransferase 73C12-like</fullName>
    </submittedName>
</protein>
<dbReference type="PANTHER" id="PTHR48047">
    <property type="entry name" value="GLYCOSYLTRANSFERASE"/>
    <property type="match status" value="1"/>
</dbReference>
<keyword evidence="5" id="KW-1185">Reference proteome</keyword>
<name>A0ABM3KS01_CUCME</name>
<accession>A0ABM3KS01</accession>
<sequence>MANPGKRNWKAVKLVLRYLKGSMNAQLMNKICPKELFELYGFVDSDYAGDLDKRRSLTGYCFLIGSNLLSWKASLQPVVVLSFTESEYIAFSKAIKEAICLKGLLKDFGISQKSVKIYCDNQSNIHLSKNQQYQSRTKHIDIKSVFGPRVINLVFLMDEHEFASLLNAFITSQHLVCRQSTRIDRRCFAILCHLLRTIGGLTSTEVIDVEEMVAMFLHILAHDVKNRVIQWEFMRSGYYYLVDVGYPNVEGFLTPYRGKRYHLQEWPGAENAPSNSKEFFNMKHSSARNVIERAFGILKGRWAILRENSYYPVEAPSILQPTVSKNYFSEYKSIIRSFITLEGAFYHCMPDELLFLFAHPQFLVSMASPHLLLFPFMAQGHMPPMIDLAKLLARRGLIITIVTTPHNAARNHSVLSRAINSGLQINVVQLPFPCSQGGLPEGCENLDLLPSLDLASKFLRATFLLLDPSAELFKKLTPRPTCIVSDPCLPWTIKLAHKFHIPRVVFYSLCCFSLLCQPTLVNKEPLLRSLPDHALVTIPDLPGYDFQFRRSMLPKHTDQYFAAFNREMEEADLKSYSIIINNFEELEPKNLAEYRKSRDLPEKVWCIGPVSLCNHDKLDKAERGNKSAIDQHECLKWMDWQQPSSVVYVSLGSICNLTTRQLIELGLGLEASKRPFIWVIRKGNETKELQKWMEAYNFKEKTKGRGLVIRGWAPQVMILSHTAIGSFLTHCGWNSTLEGISAGVPMITWPLFSDQFNNEVLIVKMLKNGVSVGVQASLQWGEEEETEVAVKKEDVMKAIERVMSGTKESEEIRERCKELGKKANRAVEEGGSSHHNIKLFIDDLIDLAGGDPN</sequence>
<organism evidence="5 6">
    <name type="scientific">Cucumis melo</name>
    <name type="common">Muskmelon</name>
    <dbReference type="NCBI Taxonomy" id="3656"/>
    <lineage>
        <taxon>Eukaryota</taxon>
        <taxon>Viridiplantae</taxon>
        <taxon>Streptophyta</taxon>
        <taxon>Embryophyta</taxon>
        <taxon>Tracheophyta</taxon>
        <taxon>Spermatophyta</taxon>
        <taxon>Magnoliopsida</taxon>
        <taxon>eudicotyledons</taxon>
        <taxon>Gunneridae</taxon>
        <taxon>Pentapetalae</taxon>
        <taxon>rosids</taxon>
        <taxon>fabids</taxon>
        <taxon>Cucurbitales</taxon>
        <taxon>Cucurbitaceae</taxon>
        <taxon>Benincaseae</taxon>
        <taxon>Cucumis</taxon>
    </lineage>
</organism>
<reference evidence="6" key="1">
    <citation type="submission" date="2025-08" db="UniProtKB">
        <authorList>
            <consortium name="RefSeq"/>
        </authorList>
    </citation>
    <scope>IDENTIFICATION</scope>
    <source>
        <tissue evidence="6">Stem</tissue>
    </source>
</reference>
<dbReference type="InterPro" id="IPR058353">
    <property type="entry name" value="DUF8040"/>
</dbReference>
<dbReference type="Proteomes" id="UP001652600">
    <property type="component" value="Chromosome 5"/>
</dbReference>
<dbReference type="PANTHER" id="PTHR48047:SF229">
    <property type="entry name" value="UDP-GLYCOSYLTRANSFERASE 73C3-RELATED"/>
    <property type="match status" value="1"/>
</dbReference>
<gene>
    <name evidence="6" type="primary">LOC103502864</name>
</gene>
<keyword evidence="2" id="KW-0328">Glycosyltransferase</keyword>
<dbReference type="CDD" id="cd03784">
    <property type="entry name" value="GT1_Gtf-like"/>
    <property type="match status" value="1"/>
</dbReference>
<proteinExistence type="inferred from homology"/>
<keyword evidence="3" id="KW-0808">Transferase</keyword>
<evidence type="ECO:0000256" key="1">
    <source>
        <dbReference type="ARBA" id="ARBA00009995"/>
    </source>
</evidence>
<feature type="domain" description="DUF8040" evidence="4">
    <location>
        <begin position="167"/>
        <end position="237"/>
    </location>
</feature>
<dbReference type="GeneID" id="103502864"/>
<evidence type="ECO:0000259" key="4">
    <source>
        <dbReference type="Pfam" id="PF26138"/>
    </source>
</evidence>